<dbReference type="RefSeq" id="WP_353475413.1">
    <property type="nucleotide sequence ID" value="NZ_CP123385.1"/>
</dbReference>
<evidence type="ECO:0000313" key="2">
    <source>
        <dbReference type="EMBL" id="XCC96530.1"/>
    </source>
</evidence>
<protein>
    <submittedName>
        <fullName evidence="2">Glycosyltransferase family 25 protein</fullName>
    </submittedName>
</protein>
<organism evidence="2">
    <name type="scientific">Alloyangia sp. H15</name>
    <dbReference type="NCBI Taxonomy" id="3029062"/>
    <lineage>
        <taxon>Bacteria</taxon>
        <taxon>Pseudomonadati</taxon>
        <taxon>Pseudomonadota</taxon>
        <taxon>Alphaproteobacteria</taxon>
        <taxon>Rhodobacterales</taxon>
        <taxon>Roseobacteraceae</taxon>
        <taxon>Alloyangia</taxon>
    </lineage>
</organism>
<dbReference type="EMBL" id="CP123385">
    <property type="protein sequence ID" value="XCC96530.1"/>
    <property type="molecule type" value="Genomic_DNA"/>
</dbReference>
<accession>A0AAU8ANT1</accession>
<dbReference type="CDD" id="cd06532">
    <property type="entry name" value="Glyco_transf_25"/>
    <property type="match status" value="1"/>
</dbReference>
<dbReference type="InterPro" id="IPR002654">
    <property type="entry name" value="Glyco_trans_25"/>
</dbReference>
<dbReference type="Pfam" id="PF01755">
    <property type="entry name" value="Glyco_transf_25"/>
    <property type="match status" value="1"/>
</dbReference>
<gene>
    <name evidence="2" type="ORF">PVT71_17825</name>
</gene>
<feature type="domain" description="Glycosyl transferase family 25" evidence="1">
    <location>
        <begin position="5"/>
        <end position="185"/>
    </location>
</feature>
<dbReference type="AlphaFoldDB" id="A0AAU8ANT1"/>
<name>A0AAU8ANT1_9RHOB</name>
<evidence type="ECO:0000259" key="1">
    <source>
        <dbReference type="Pfam" id="PF01755"/>
    </source>
</evidence>
<sequence length="253" mass="28645">MQNLHVQVINLDRSKDRLNRITKDLSDQNIVFTRLVATDGRALTKSDLNYYASLRCLLFYGRHLSNGEIGCFRSHQRAAKLFLQSGQEMGLVLEDDAEIPADLWRTLGQLIGQIRKSADPRWELVNLGNAPKNAKHCVPLSEVTPGCALVRAKVFPKRTTSLLWSRRGARRFLEETRHICAPVDQHLHSVLSLRESGLATIPPLIPHASLPSEINNEPDAAIVRQVANPSAWYRFRRMMRKRAARRDRSPVGS</sequence>
<reference evidence="2" key="1">
    <citation type="submission" date="2023-02" db="EMBL/GenBank/DDBJ databases">
        <title>Description and genomic characterization of Salipiger bruguierae sp. nov., isolated from the sediment of mangrove plant Bruguiera sexangula.</title>
        <authorList>
            <person name="Long M."/>
        </authorList>
    </citation>
    <scope>NUCLEOTIDE SEQUENCE</scope>
    <source>
        <strain evidence="2">H15</strain>
    </source>
</reference>
<proteinExistence type="predicted"/>